<comment type="caution">
    <text evidence="3">The sequence shown here is derived from an EMBL/GenBank/DDBJ whole genome shotgun (WGS) entry which is preliminary data.</text>
</comment>
<dbReference type="EC" id="2.4.-.-" evidence="3"/>
<reference evidence="3" key="1">
    <citation type="submission" date="2022-04" db="EMBL/GenBank/DDBJ databases">
        <title>Roseomonas acroporae sp. nov., isolated from coral Acropora digitifera.</title>
        <authorList>
            <person name="Sun H."/>
        </authorList>
    </citation>
    <scope>NUCLEOTIDE SEQUENCE</scope>
    <source>
        <strain evidence="3">NAR14</strain>
    </source>
</reference>
<dbReference type="PANTHER" id="PTHR12526:SF595">
    <property type="entry name" value="BLL5217 PROTEIN"/>
    <property type="match status" value="1"/>
</dbReference>
<gene>
    <name evidence="3" type="ORF">M0638_10350</name>
</gene>
<dbReference type="RefSeq" id="WP_248666904.1">
    <property type="nucleotide sequence ID" value="NZ_JALPRX010000038.1"/>
</dbReference>
<dbReference type="Pfam" id="PF00534">
    <property type="entry name" value="Glycos_transf_1"/>
    <property type="match status" value="1"/>
</dbReference>
<protein>
    <submittedName>
        <fullName evidence="3">Glycosyltransferase</fullName>
        <ecNumber evidence="3">2.4.-.-</ecNumber>
    </submittedName>
</protein>
<sequence>MKIAIIAHLKYPISDPFQGGLEMHTHLIARHLIARGHEVTLHASEGSDPALGLCPVGPPTGTPRDDREEHAIALAEAAAYAEILRRIAAGGAPGSSPGGCDLVLNNSLHYLPLLEAHRIPAPMVTAFHCPPFHELENGVAERSRRDLRFVAVSGVVRGMWERFVAVDEVIPNGIDLDLFAARLAPGGGRHAIWSGRLVPEKGPHLAIAAARLAGVPLRIAGPRSDPAYWAGRIAPALGDGIEYVGHLDHRSLAREVAEAAVAVVTPCWEEPYGLVVAEALACGTPVAGFARGALPDLTDAATGRLAPADDLDALARAIREAMTLSRPACRARAEAMCDAQVMMDRYEALFRAEIDRHARSRASVATA</sequence>
<organism evidence="3 4">
    <name type="scientific">Roseomonas acroporae</name>
    <dbReference type="NCBI Taxonomy" id="2937791"/>
    <lineage>
        <taxon>Bacteria</taxon>
        <taxon>Pseudomonadati</taxon>
        <taxon>Pseudomonadota</taxon>
        <taxon>Alphaproteobacteria</taxon>
        <taxon>Acetobacterales</taxon>
        <taxon>Roseomonadaceae</taxon>
        <taxon>Roseomonas</taxon>
    </lineage>
</organism>
<keyword evidence="3" id="KW-0328">Glycosyltransferase</keyword>
<dbReference type="Proteomes" id="UP001139516">
    <property type="component" value="Unassembled WGS sequence"/>
</dbReference>
<evidence type="ECO:0000259" key="1">
    <source>
        <dbReference type="Pfam" id="PF00534"/>
    </source>
</evidence>
<feature type="domain" description="Glycosyltransferase subfamily 4-like N-terminal" evidence="2">
    <location>
        <begin position="19"/>
        <end position="177"/>
    </location>
</feature>
<dbReference type="SUPFAM" id="SSF53756">
    <property type="entry name" value="UDP-Glycosyltransferase/glycogen phosphorylase"/>
    <property type="match status" value="1"/>
</dbReference>
<dbReference type="Gene3D" id="3.40.50.2000">
    <property type="entry name" value="Glycogen Phosphorylase B"/>
    <property type="match status" value="2"/>
</dbReference>
<dbReference type="Pfam" id="PF13439">
    <property type="entry name" value="Glyco_transf_4"/>
    <property type="match status" value="1"/>
</dbReference>
<keyword evidence="3" id="KW-0808">Transferase</keyword>
<dbReference type="GO" id="GO:0016757">
    <property type="term" value="F:glycosyltransferase activity"/>
    <property type="evidence" value="ECO:0007669"/>
    <property type="project" value="UniProtKB-KW"/>
</dbReference>
<dbReference type="PANTHER" id="PTHR12526">
    <property type="entry name" value="GLYCOSYLTRANSFERASE"/>
    <property type="match status" value="1"/>
</dbReference>
<dbReference type="AlphaFoldDB" id="A0A9X2BTN2"/>
<keyword evidence="4" id="KW-1185">Reference proteome</keyword>
<dbReference type="EMBL" id="JALPRX010000038">
    <property type="protein sequence ID" value="MCK8784783.1"/>
    <property type="molecule type" value="Genomic_DNA"/>
</dbReference>
<evidence type="ECO:0000313" key="3">
    <source>
        <dbReference type="EMBL" id="MCK8784783.1"/>
    </source>
</evidence>
<accession>A0A9X2BTN2</accession>
<evidence type="ECO:0000313" key="4">
    <source>
        <dbReference type="Proteomes" id="UP001139516"/>
    </source>
</evidence>
<feature type="domain" description="Glycosyl transferase family 1" evidence="1">
    <location>
        <begin position="185"/>
        <end position="325"/>
    </location>
</feature>
<dbReference type="InterPro" id="IPR028098">
    <property type="entry name" value="Glyco_trans_4-like_N"/>
</dbReference>
<name>A0A9X2BTN2_9PROT</name>
<dbReference type="InterPro" id="IPR001296">
    <property type="entry name" value="Glyco_trans_1"/>
</dbReference>
<evidence type="ECO:0000259" key="2">
    <source>
        <dbReference type="Pfam" id="PF13439"/>
    </source>
</evidence>
<proteinExistence type="predicted"/>